<organism evidence="3 4">
    <name type="scientific">Tanacetum coccineum</name>
    <dbReference type="NCBI Taxonomy" id="301880"/>
    <lineage>
        <taxon>Eukaryota</taxon>
        <taxon>Viridiplantae</taxon>
        <taxon>Streptophyta</taxon>
        <taxon>Embryophyta</taxon>
        <taxon>Tracheophyta</taxon>
        <taxon>Spermatophyta</taxon>
        <taxon>Magnoliopsida</taxon>
        <taxon>eudicotyledons</taxon>
        <taxon>Gunneridae</taxon>
        <taxon>Pentapetalae</taxon>
        <taxon>asterids</taxon>
        <taxon>campanulids</taxon>
        <taxon>Asterales</taxon>
        <taxon>Asteraceae</taxon>
        <taxon>Asteroideae</taxon>
        <taxon>Anthemideae</taxon>
        <taxon>Anthemidinae</taxon>
        <taxon>Tanacetum</taxon>
    </lineage>
</organism>
<dbReference type="SUPFAM" id="SSF56672">
    <property type="entry name" value="DNA/RNA polymerases"/>
    <property type="match status" value="1"/>
</dbReference>
<sequence length="518" mass="58705">MESPEPTSSLLVLQAPTPTLDEALKQLLVKYGIVFSVPKRLPPTRPFDHRIPLLPNSSPINVKLYRYPHFQKTEMERLISEMLSEGIIRPSHSPFSSSVLLVKKKDETWRFCVDYRAVNAITVKDRFPIPTVDELLDELHGAIIFSKLDLRAGYHQLRIHEEDVAKTAFRTHHGHYEFLVMPFGLSNAPSTFQATMNHIFRSVLRKFVLVFFDDILVYSTSWELHLQHLETVFSILESNCFFAKQSKCEFGSSSVSYLGHIVSSDGVSVDPAKVKAIKDWPLPKNLKQLRGFLGLAGYYRRFVAHYASLAAPLTQLLRKDAFVWSESATTTFNNLKQALMQTPVLTLPDFSKDFVIQTDASGSGIGAILLQDGHPIAYFSKQMSLRLQQASTYVREMFAITEAVKRWRQYLLGRPFHIQTDHQSLRSIVNQTIQTPEQYKWLSKLLGYDFTITYRPGSDNGPADALSRVSQGSLNTLQAVSTPVCNVLTALREFLAHHTESLALIQSVADRPADYPHH</sequence>
<reference evidence="3" key="1">
    <citation type="journal article" date="2022" name="Int. J. Mol. Sci.">
        <title>Draft Genome of Tanacetum Coccineum: Genomic Comparison of Closely Related Tanacetum-Family Plants.</title>
        <authorList>
            <person name="Yamashiro T."/>
            <person name="Shiraishi A."/>
            <person name="Nakayama K."/>
            <person name="Satake H."/>
        </authorList>
    </citation>
    <scope>NUCLEOTIDE SEQUENCE</scope>
</reference>
<evidence type="ECO:0000259" key="2">
    <source>
        <dbReference type="PROSITE" id="PS50878"/>
    </source>
</evidence>
<dbReference type="InterPro" id="IPR000477">
    <property type="entry name" value="RT_dom"/>
</dbReference>
<feature type="domain" description="Reverse transcriptase" evidence="2">
    <location>
        <begin position="83"/>
        <end position="262"/>
    </location>
</feature>
<dbReference type="Pfam" id="PF17919">
    <property type="entry name" value="RT_RNaseH_2"/>
    <property type="match status" value="1"/>
</dbReference>
<name>A0ABQ4YWX8_9ASTR</name>
<reference evidence="3" key="2">
    <citation type="submission" date="2022-01" db="EMBL/GenBank/DDBJ databases">
        <authorList>
            <person name="Yamashiro T."/>
            <person name="Shiraishi A."/>
            <person name="Satake H."/>
            <person name="Nakayama K."/>
        </authorList>
    </citation>
    <scope>NUCLEOTIDE SEQUENCE</scope>
</reference>
<dbReference type="Gene3D" id="3.30.70.270">
    <property type="match status" value="2"/>
</dbReference>
<dbReference type="Gene3D" id="3.10.20.370">
    <property type="match status" value="1"/>
</dbReference>
<evidence type="ECO:0000256" key="1">
    <source>
        <dbReference type="ARBA" id="ARBA00023268"/>
    </source>
</evidence>
<dbReference type="CDD" id="cd09274">
    <property type="entry name" value="RNase_HI_RT_Ty3"/>
    <property type="match status" value="1"/>
</dbReference>
<proteinExistence type="predicted"/>
<gene>
    <name evidence="3" type="ORF">Tco_0748905</name>
</gene>
<evidence type="ECO:0000313" key="3">
    <source>
        <dbReference type="EMBL" id="GJS82364.1"/>
    </source>
</evidence>
<dbReference type="EMBL" id="BQNB010010819">
    <property type="protein sequence ID" value="GJS82364.1"/>
    <property type="molecule type" value="Genomic_DNA"/>
</dbReference>
<evidence type="ECO:0000313" key="4">
    <source>
        <dbReference type="Proteomes" id="UP001151760"/>
    </source>
</evidence>
<keyword evidence="4" id="KW-1185">Reference proteome</keyword>
<dbReference type="PROSITE" id="PS50878">
    <property type="entry name" value="RT_POL"/>
    <property type="match status" value="1"/>
</dbReference>
<dbReference type="Gene3D" id="3.10.10.10">
    <property type="entry name" value="HIV Type 1 Reverse Transcriptase, subunit A, domain 1"/>
    <property type="match status" value="1"/>
</dbReference>
<dbReference type="PANTHER" id="PTHR37984:SF5">
    <property type="entry name" value="PROTEIN NYNRIN-LIKE"/>
    <property type="match status" value="1"/>
</dbReference>
<dbReference type="Pfam" id="PF00078">
    <property type="entry name" value="RVT_1"/>
    <property type="match status" value="1"/>
</dbReference>
<dbReference type="InterPro" id="IPR041577">
    <property type="entry name" value="RT_RNaseH_2"/>
</dbReference>
<keyword evidence="1" id="KW-0511">Multifunctional enzyme</keyword>
<dbReference type="PANTHER" id="PTHR37984">
    <property type="entry name" value="PROTEIN CBG26694"/>
    <property type="match status" value="1"/>
</dbReference>
<protein>
    <submittedName>
        <fullName evidence="3">Ty3-gypsy retrotransposon protein</fullName>
    </submittedName>
</protein>
<dbReference type="CDD" id="cd01647">
    <property type="entry name" value="RT_LTR"/>
    <property type="match status" value="1"/>
</dbReference>
<comment type="caution">
    <text evidence="3">The sequence shown here is derived from an EMBL/GenBank/DDBJ whole genome shotgun (WGS) entry which is preliminary data.</text>
</comment>
<dbReference type="InterPro" id="IPR050951">
    <property type="entry name" value="Retrovirus_Pol_polyprotein"/>
</dbReference>
<dbReference type="InterPro" id="IPR043128">
    <property type="entry name" value="Rev_trsase/Diguanyl_cyclase"/>
</dbReference>
<dbReference type="InterPro" id="IPR043502">
    <property type="entry name" value="DNA/RNA_pol_sf"/>
</dbReference>
<dbReference type="Proteomes" id="UP001151760">
    <property type="component" value="Unassembled WGS sequence"/>
</dbReference>
<accession>A0ABQ4YWX8</accession>